<dbReference type="GeneID" id="100890026"/>
<dbReference type="InterPro" id="IPR000157">
    <property type="entry name" value="TIR_dom"/>
</dbReference>
<evidence type="ECO:0000313" key="4">
    <source>
        <dbReference type="Proteomes" id="UP000007110"/>
    </source>
</evidence>
<dbReference type="InterPro" id="IPR013761">
    <property type="entry name" value="SAM/pointed_sf"/>
</dbReference>
<dbReference type="InterPro" id="IPR000225">
    <property type="entry name" value="Armadillo"/>
</dbReference>
<sequence>MESNQIDKMRDILDVLKKTDTSWASPEAALLCEQMDAAYWKSPDKIKFCQEFCDYDGAELLVSALIKFEEDGLFKVKGAWETAFVIYNHLCNLSEASLVLSIQMGEKGMVKLCSSNIVKYRGKMSIRDILSLIRVSLGILCNMSTTPGNRHLFREEGVAEKMQPYLKGDPFLKTICMITLAYIIEEGQEDSLIEKETDTIEYLVGILRDAVKSPNKRFQGLCDREIALALGRLAVHDSSKCKILKAGGLPLLVKMLEDKSADTQEAAANTIWNLAFSEDGRQKIAENKDCLKLLESLTQCSESHVADAAKGALWVITQGQAKQVEKEVEAEGMQGEEKSYSHIMISYQWGSQPVVLTIRDALKAAGYQVWLDVDHMHGSTLQAMAEAVEKSYVVLMCISEGYKESPNCRTEAEYTFKLGKCIIPVMMEEYYQPDGWLGIILGSKLYMDFSGKLDQTEEMKKLLREVQTNHADAGDTVKRAEVKELKLLTQLSTQPNTPSQVLSWSNEQVQDWLKNSGLDKWRPSLQEYDGTFLFNLHKLRLEAPEFFYSSIQDDQGLQKLREIFKFTAALETVMKK</sequence>
<dbReference type="OMA" id="PIVYREN"/>
<dbReference type="InParanoid" id="A0A7M7PT47"/>
<dbReference type="Pfam" id="PF00514">
    <property type="entry name" value="Arm"/>
    <property type="match status" value="1"/>
</dbReference>
<dbReference type="PANTHER" id="PTHR46270:SF2">
    <property type="entry name" value="TIR DOMAIN-CONTAINING PROTEIN"/>
    <property type="match status" value="1"/>
</dbReference>
<organism evidence="3 4">
    <name type="scientific">Strongylocentrotus purpuratus</name>
    <name type="common">Purple sea urchin</name>
    <dbReference type="NCBI Taxonomy" id="7668"/>
    <lineage>
        <taxon>Eukaryota</taxon>
        <taxon>Metazoa</taxon>
        <taxon>Echinodermata</taxon>
        <taxon>Eleutherozoa</taxon>
        <taxon>Echinozoa</taxon>
        <taxon>Echinoidea</taxon>
        <taxon>Euechinoidea</taxon>
        <taxon>Echinacea</taxon>
        <taxon>Camarodonta</taxon>
        <taxon>Echinidea</taxon>
        <taxon>Strongylocentrotidae</taxon>
        <taxon>Strongylocentrotus</taxon>
    </lineage>
</organism>
<evidence type="ECO:0000259" key="2">
    <source>
        <dbReference type="Pfam" id="PF13676"/>
    </source>
</evidence>
<proteinExistence type="predicted"/>
<dbReference type="RefSeq" id="XP_030856333.1">
    <property type="nucleotide sequence ID" value="XM_031000473.1"/>
</dbReference>
<dbReference type="Proteomes" id="UP000007110">
    <property type="component" value="Unassembled WGS sequence"/>
</dbReference>
<dbReference type="PROSITE" id="PS50176">
    <property type="entry name" value="ARM_REPEAT"/>
    <property type="match status" value="1"/>
</dbReference>
<dbReference type="SMART" id="SM00185">
    <property type="entry name" value="ARM"/>
    <property type="match status" value="2"/>
</dbReference>
<dbReference type="EnsemblMetazoa" id="XM_031000473">
    <property type="protein sequence ID" value="XP_030856333"/>
    <property type="gene ID" value="LOC100890026"/>
</dbReference>
<keyword evidence="4" id="KW-1185">Reference proteome</keyword>
<dbReference type="GO" id="GO:0007165">
    <property type="term" value="P:signal transduction"/>
    <property type="evidence" value="ECO:0007669"/>
    <property type="project" value="InterPro"/>
</dbReference>
<evidence type="ECO:0000313" key="3">
    <source>
        <dbReference type="EnsemblMetazoa" id="XP_030856333"/>
    </source>
</evidence>
<protein>
    <recommendedName>
        <fullName evidence="2">TIR domain-containing protein</fullName>
    </recommendedName>
</protein>
<dbReference type="Pfam" id="PF13676">
    <property type="entry name" value="TIR_2"/>
    <property type="match status" value="1"/>
</dbReference>
<reference evidence="3" key="2">
    <citation type="submission" date="2021-01" db="UniProtKB">
        <authorList>
            <consortium name="EnsemblMetazoa"/>
        </authorList>
    </citation>
    <scope>IDENTIFICATION</scope>
</reference>
<dbReference type="SUPFAM" id="SSF48371">
    <property type="entry name" value="ARM repeat"/>
    <property type="match status" value="1"/>
</dbReference>
<dbReference type="AlphaFoldDB" id="A0A7M7PT47"/>
<evidence type="ECO:0000256" key="1">
    <source>
        <dbReference type="PROSITE-ProRule" id="PRU00259"/>
    </source>
</evidence>
<dbReference type="InterPro" id="IPR011989">
    <property type="entry name" value="ARM-like"/>
</dbReference>
<dbReference type="OrthoDB" id="2148946at2759"/>
<feature type="repeat" description="ARM" evidence="1">
    <location>
        <begin position="247"/>
        <end position="284"/>
    </location>
</feature>
<dbReference type="Gene3D" id="1.10.150.50">
    <property type="entry name" value="Transcription Factor, Ets-1"/>
    <property type="match status" value="1"/>
</dbReference>
<dbReference type="InterPro" id="IPR016024">
    <property type="entry name" value="ARM-type_fold"/>
</dbReference>
<accession>A0A7M7PT47</accession>
<dbReference type="SUPFAM" id="SSF52200">
    <property type="entry name" value="Toll/Interleukin receptor TIR domain"/>
    <property type="match status" value="1"/>
</dbReference>
<dbReference type="Gene3D" id="1.25.10.10">
    <property type="entry name" value="Leucine-rich Repeat Variant"/>
    <property type="match status" value="1"/>
</dbReference>
<name>A0A7M7PT47_STRPU</name>
<dbReference type="KEGG" id="spu:100890026"/>
<dbReference type="Gene3D" id="3.40.50.10140">
    <property type="entry name" value="Toll/interleukin-1 receptor homology (TIR) domain"/>
    <property type="match status" value="1"/>
</dbReference>
<dbReference type="SUPFAM" id="SSF47769">
    <property type="entry name" value="SAM/Pointed domain"/>
    <property type="match status" value="1"/>
</dbReference>
<dbReference type="InterPro" id="IPR035897">
    <property type="entry name" value="Toll_tir_struct_dom_sf"/>
</dbReference>
<dbReference type="PANTHER" id="PTHR46270">
    <property type="entry name" value="ARMADILLO-TYPE FOLD-RELATED"/>
    <property type="match status" value="1"/>
</dbReference>
<reference evidence="4" key="1">
    <citation type="submission" date="2015-02" db="EMBL/GenBank/DDBJ databases">
        <title>Genome sequencing for Strongylocentrotus purpuratus.</title>
        <authorList>
            <person name="Murali S."/>
            <person name="Liu Y."/>
            <person name="Vee V."/>
            <person name="English A."/>
            <person name="Wang M."/>
            <person name="Skinner E."/>
            <person name="Han Y."/>
            <person name="Muzny D.M."/>
            <person name="Worley K.C."/>
            <person name="Gibbs R.A."/>
        </authorList>
    </citation>
    <scope>NUCLEOTIDE SEQUENCE</scope>
</reference>
<feature type="domain" description="TIR" evidence="2">
    <location>
        <begin position="343"/>
        <end position="463"/>
    </location>
</feature>